<dbReference type="SUPFAM" id="SSF53335">
    <property type="entry name" value="S-adenosyl-L-methionine-dependent methyltransferases"/>
    <property type="match status" value="1"/>
</dbReference>
<keyword evidence="3" id="KW-1185">Reference proteome</keyword>
<organism evidence="2 3">
    <name type="scientific">Streptomyces ruber</name>
    <dbReference type="NCBI Taxonomy" id="83378"/>
    <lineage>
        <taxon>Bacteria</taxon>
        <taxon>Bacillati</taxon>
        <taxon>Actinomycetota</taxon>
        <taxon>Actinomycetes</taxon>
        <taxon>Kitasatosporales</taxon>
        <taxon>Streptomycetaceae</taxon>
        <taxon>Streptomyces</taxon>
    </lineage>
</organism>
<dbReference type="CDD" id="cd02440">
    <property type="entry name" value="AdoMet_MTases"/>
    <property type="match status" value="1"/>
</dbReference>
<feature type="region of interest" description="Disordered" evidence="1">
    <location>
        <begin position="47"/>
        <end position="84"/>
    </location>
</feature>
<accession>A0A918BIM6</accession>
<feature type="compositionally biased region" description="Low complexity" evidence="1">
    <location>
        <begin position="73"/>
        <end position="82"/>
    </location>
</feature>
<dbReference type="RefSeq" id="WP_189218252.1">
    <property type="nucleotide sequence ID" value="NZ_BMQK01000009.1"/>
</dbReference>
<reference evidence="2" key="1">
    <citation type="journal article" date="2014" name="Int. J. Syst. Evol. Microbiol.">
        <title>Complete genome sequence of Corynebacterium casei LMG S-19264T (=DSM 44701T), isolated from a smear-ripened cheese.</title>
        <authorList>
            <consortium name="US DOE Joint Genome Institute (JGI-PGF)"/>
            <person name="Walter F."/>
            <person name="Albersmeier A."/>
            <person name="Kalinowski J."/>
            <person name="Ruckert C."/>
        </authorList>
    </citation>
    <scope>NUCLEOTIDE SEQUENCE</scope>
    <source>
        <strain evidence="2">JCM 3131</strain>
    </source>
</reference>
<dbReference type="Proteomes" id="UP000620156">
    <property type="component" value="Unassembled WGS sequence"/>
</dbReference>
<dbReference type="Pfam" id="PF13489">
    <property type="entry name" value="Methyltransf_23"/>
    <property type="match status" value="1"/>
</dbReference>
<keyword evidence="2" id="KW-0808">Transferase</keyword>
<name>A0A918BIM6_9ACTN</name>
<evidence type="ECO:0000256" key="1">
    <source>
        <dbReference type="SAM" id="MobiDB-lite"/>
    </source>
</evidence>
<evidence type="ECO:0000313" key="3">
    <source>
        <dbReference type="Proteomes" id="UP000620156"/>
    </source>
</evidence>
<comment type="caution">
    <text evidence="2">The sequence shown here is derived from an EMBL/GenBank/DDBJ whole genome shotgun (WGS) entry which is preliminary data.</text>
</comment>
<proteinExistence type="predicted"/>
<gene>
    <name evidence="2" type="ORF">GCM10010145_40290</name>
</gene>
<dbReference type="Gene3D" id="3.40.50.150">
    <property type="entry name" value="Vaccinia Virus protein VP39"/>
    <property type="match status" value="1"/>
</dbReference>
<dbReference type="GO" id="GO:0016740">
    <property type="term" value="F:transferase activity"/>
    <property type="evidence" value="ECO:0007669"/>
    <property type="project" value="UniProtKB-KW"/>
</dbReference>
<protein>
    <submittedName>
        <fullName evidence="2">Transferase</fullName>
    </submittedName>
</protein>
<dbReference type="EMBL" id="BMQK01000009">
    <property type="protein sequence ID" value="GGQ66496.1"/>
    <property type="molecule type" value="Genomic_DNA"/>
</dbReference>
<dbReference type="AlphaFoldDB" id="A0A918BIM6"/>
<reference evidence="2" key="2">
    <citation type="submission" date="2020-09" db="EMBL/GenBank/DDBJ databases">
        <authorList>
            <person name="Sun Q."/>
            <person name="Ohkuma M."/>
        </authorList>
    </citation>
    <scope>NUCLEOTIDE SEQUENCE</scope>
    <source>
        <strain evidence="2">JCM 3131</strain>
    </source>
</reference>
<evidence type="ECO:0000313" key="2">
    <source>
        <dbReference type="EMBL" id="GGQ66496.1"/>
    </source>
</evidence>
<sequence>MPTAEPSHEPRRGGCPWCGSSRLRTRVRASFVVDECRECAHTLLAPRPAAPASRPRPPHGGHDAPARRHRAAARTVPPAAEPESWLDVGTGDGAFPAAAGQVHPYTCFDGLDPSPRVARARAAGRVEEAHQGTLADPEIVARLRGRYDVVSMVHHLEHTSDPRAELRAAPALLRPGGHLLVELWDPGRSFGAPLGRRRAGGGGLHLLPLRNVLAELEAAGCAVVATDRRGPHVPYDLTGALRLALAHGRPVPPRACAPLLLSAAALDHGLAPLLRRTRFSNAYRVLARRTASAP</sequence>
<dbReference type="InterPro" id="IPR029063">
    <property type="entry name" value="SAM-dependent_MTases_sf"/>
</dbReference>